<proteinExistence type="predicted"/>
<evidence type="ECO:0000256" key="1">
    <source>
        <dbReference type="SAM" id="Phobius"/>
    </source>
</evidence>
<feature type="transmembrane region" description="Helical" evidence="1">
    <location>
        <begin position="20"/>
        <end position="36"/>
    </location>
</feature>
<sequence length="228" mass="25302">MLSNSSNSSNLFSFSYRKVYGYVAIILIVLLMSWEYQKVDAALHMESIPEESIRLRILANSDSPNDQLIKAVVRDEVVAAMNSWITEPLTIEEAREVLMAHESELQDVIANTLANNGYKYGFTTEIGQVEFPTKMYGQLVYPAGMYEALLITLGEGAGRNWWCVLFPPLCFADTVSGEATADPSVETAVATTTSEVETDSEATTDVEVDFFIVELFEDFGAWISSLFA</sequence>
<dbReference type="EMBL" id="CP097899">
    <property type="protein sequence ID" value="URN96037.1"/>
    <property type="molecule type" value="Genomic_DNA"/>
</dbReference>
<protein>
    <submittedName>
        <fullName evidence="2">Stage II sporulation protein R</fullName>
    </submittedName>
</protein>
<dbReference type="Pfam" id="PF09551">
    <property type="entry name" value="Spore_II_R"/>
    <property type="match status" value="1"/>
</dbReference>
<evidence type="ECO:0000313" key="2">
    <source>
        <dbReference type="EMBL" id="URN96037.1"/>
    </source>
</evidence>
<accession>A0A9J6ZIL9</accession>
<evidence type="ECO:0000313" key="3">
    <source>
        <dbReference type="Proteomes" id="UP001056756"/>
    </source>
</evidence>
<keyword evidence="1" id="KW-0812">Transmembrane</keyword>
<keyword evidence="1" id="KW-0472">Membrane</keyword>
<dbReference type="Proteomes" id="UP001056756">
    <property type="component" value="Chromosome"/>
</dbReference>
<name>A0A9J6ZIL9_9BACL</name>
<gene>
    <name evidence="2" type="primary">spoIIR</name>
    <name evidence="2" type="ORF">NAG76_07350</name>
</gene>
<dbReference type="KEGG" id="plig:NAG76_07350"/>
<organism evidence="2 3">
    <name type="scientific">Candidatus Pristimantibacillus lignocellulolyticus</name>
    <dbReference type="NCBI Taxonomy" id="2994561"/>
    <lineage>
        <taxon>Bacteria</taxon>
        <taxon>Bacillati</taxon>
        <taxon>Bacillota</taxon>
        <taxon>Bacilli</taxon>
        <taxon>Bacillales</taxon>
        <taxon>Paenibacillaceae</taxon>
        <taxon>Candidatus Pristimantibacillus</taxon>
    </lineage>
</organism>
<dbReference type="InterPro" id="IPR014202">
    <property type="entry name" value="Spore_II_R"/>
</dbReference>
<keyword evidence="1" id="KW-1133">Transmembrane helix</keyword>
<reference evidence="2" key="1">
    <citation type="submission" date="2022-05" db="EMBL/GenBank/DDBJ databases">
        <title>Novel bacterial taxa in a minimal lignocellulolytic consortium and its capacity to transform plastics disclosed by genome-resolved metagenomics.</title>
        <authorList>
            <person name="Rodriguez C.A.D."/>
            <person name="Diaz-Garcia L."/>
            <person name="Herrera K."/>
            <person name="Tarazona N.A."/>
            <person name="Sproer C."/>
            <person name="Overmann J."/>
            <person name="Jimenez D.J."/>
        </authorList>
    </citation>
    <scope>NUCLEOTIDE SEQUENCE</scope>
    <source>
        <strain evidence="2">MAG5</strain>
    </source>
</reference>
<dbReference type="NCBIfam" id="TIGR02837">
    <property type="entry name" value="spore_II_R"/>
    <property type="match status" value="1"/>
</dbReference>
<dbReference type="AlphaFoldDB" id="A0A9J6ZIL9"/>